<evidence type="ECO:0000313" key="5">
    <source>
        <dbReference type="Proteomes" id="UP001556196"/>
    </source>
</evidence>
<dbReference type="SUPFAM" id="SSF52096">
    <property type="entry name" value="ClpP/crotonase"/>
    <property type="match status" value="1"/>
</dbReference>
<keyword evidence="3" id="KW-0413">Isomerase</keyword>
<dbReference type="Pfam" id="PF00378">
    <property type="entry name" value="ECH_1"/>
    <property type="match status" value="1"/>
</dbReference>
<dbReference type="Gene3D" id="3.90.226.10">
    <property type="entry name" value="2-enoyl-CoA Hydratase, Chain A, domain 1"/>
    <property type="match status" value="1"/>
</dbReference>
<evidence type="ECO:0000313" key="4">
    <source>
        <dbReference type="EMBL" id="MEW9808691.1"/>
    </source>
</evidence>
<evidence type="ECO:0000256" key="3">
    <source>
        <dbReference type="ARBA" id="ARBA00023235"/>
    </source>
</evidence>
<accession>A0ABV3R666</accession>
<proteinExistence type="predicted"/>
<comment type="subcellular location">
    <subcellularLocation>
        <location evidence="1">Peroxisome</location>
    </subcellularLocation>
</comment>
<dbReference type="InterPro" id="IPR029045">
    <property type="entry name" value="ClpP/crotonase-like_dom_sf"/>
</dbReference>
<dbReference type="PANTHER" id="PTHR43684:SF1">
    <property type="entry name" value="ENOYL-COA DELTA ISOMERASE 2"/>
    <property type="match status" value="1"/>
</dbReference>
<dbReference type="InterPro" id="IPR001753">
    <property type="entry name" value="Enoyl-CoA_hydra/iso"/>
</dbReference>
<evidence type="ECO:0000256" key="1">
    <source>
        <dbReference type="ARBA" id="ARBA00004275"/>
    </source>
</evidence>
<sequence>MTTDLPVDGAAAGMRPQAELKGHILTITVAADDGRPLLDRKAYERLAATLREAAGDDEVRVVVLRGLAGCFCLGGDLSEFLDATKHAGLIEAVTGMFRTLATYPKPILACVDGDAVGVGCTMLFHCDMVVASGQSTFRVPFVDLGLVPDAATSILAPERMGYAAAFRFFCLGDTLGAEEAMTLGVVAEIAVGDVEERTFARARQLAKKPIEALRQTRHLLRGDGDDLCDRIDEEITLFHRALQDETTLRRLARIARLAA</sequence>
<dbReference type="PANTHER" id="PTHR43684">
    <property type="match status" value="1"/>
</dbReference>
<organism evidence="4 5">
    <name type="scientific">Mesorhizobium marinum</name>
    <dbReference type="NCBI Taxonomy" id="3228790"/>
    <lineage>
        <taxon>Bacteria</taxon>
        <taxon>Pseudomonadati</taxon>
        <taxon>Pseudomonadota</taxon>
        <taxon>Alphaproteobacteria</taxon>
        <taxon>Hyphomicrobiales</taxon>
        <taxon>Phyllobacteriaceae</taxon>
        <taxon>Mesorhizobium</taxon>
    </lineage>
</organism>
<dbReference type="InterPro" id="IPR051053">
    <property type="entry name" value="ECH/Chromodomain_protein"/>
</dbReference>
<protein>
    <submittedName>
        <fullName evidence="4">Enoyl-CoA hydratase-related protein</fullName>
    </submittedName>
</protein>
<name>A0ABV3R666_9HYPH</name>
<dbReference type="CDD" id="cd06558">
    <property type="entry name" value="crotonase-like"/>
    <property type="match status" value="1"/>
</dbReference>
<comment type="caution">
    <text evidence="4">The sequence shown here is derived from an EMBL/GenBank/DDBJ whole genome shotgun (WGS) entry which is preliminary data.</text>
</comment>
<gene>
    <name evidence="4" type="ORF">ABUE31_22095</name>
</gene>
<dbReference type="EMBL" id="JBFOCI010000010">
    <property type="protein sequence ID" value="MEW9808691.1"/>
    <property type="molecule type" value="Genomic_DNA"/>
</dbReference>
<evidence type="ECO:0000256" key="2">
    <source>
        <dbReference type="ARBA" id="ARBA00023140"/>
    </source>
</evidence>
<keyword evidence="5" id="KW-1185">Reference proteome</keyword>
<dbReference type="Proteomes" id="UP001556196">
    <property type="component" value="Unassembled WGS sequence"/>
</dbReference>
<reference evidence="4 5" key="1">
    <citation type="submission" date="2024-06" db="EMBL/GenBank/DDBJ databases">
        <authorList>
            <person name="Tuo L."/>
        </authorList>
    </citation>
    <scope>NUCLEOTIDE SEQUENCE [LARGE SCALE GENOMIC DNA]</scope>
    <source>
        <strain evidence="4 5">ZMM04-5</strain>
    </source>
</reference>
<keyword evidence="2" id="KW-0576">Peroxisome</keyword>